<evidence type="ECO:0000313" key="5">
    <source>
        <dbReference type="Proteomes" id="UP000887458"/>
    </source>
</evidence>
<evidence type="ECO:0000256" key="1">
    <source>
        <dbReference type="SAM" id="MobiDB-lite"/>
    </source>
</evidence>
<feature type="transmembrane region" description="Helical" evidence="2">
    <location>
        <begin position="288"/>
        <end position="309"/>
    </location>
</feature>
<feature type="region of interest" description="Disordered" evidence="1">
    <location>
        <begin position="379"/>
        <end position="404"/>
    </location>
</feature>
<organism evidence="4 5">
    <name type="scientific">Dermatophagoides pteronyssinus</name>
    <name type="common">European house dust mite</name>
    <dbReference type="NCBI Taxonomy" id="6956"/>
    <lineage>
        <taxon>Eukaryota</taxon>
        <taxon>Metazoa</taxon>
        <taxon>Ecdysozoa</taxon>
        <taxon>Arthropoda</taxon>
        <taxon>Chelicerata</taxon>
        <taxon>Arachnida</taxon>
        <taxon>Acari</taxon>
        <taxon>Acariformes</taxon>
        <taxon>Sarcoptiformes</taxon>
        <taxon>Astigmata</taxon>
        <taxon>Psoroptidia</taxon>
        <taxon>Analgoidea</taxon>
        <taxon>Pyroglyphidae</taxon>
        <taxon>Dermatophagoidinae</taxon>
        <taxon>Dermatophagoides</taxon>
    </lineage>
</organism>
<keyword evidence="5" id="KW-1185">Reference proteome</keyword>
<evidence type="ECO:0000313" key="4">
    <source>
        <dbReference type="EMBL" id="KAH9419767.1"/>
    </source>
</evidence>
<keyword evidence="2" id="KW-0472">Membrane</keyword>
<protein>
    <submittedName>
        <fullName evidence="4">Uncharacterized protein</fullName>
    </submittedName>
</protein>
<reference evidence="4 5" key="1">
    <citation type="journal article" date="2018" name="J. Allergy Clin. Immunol.">
        <title>High-quality assembly of Dermatophagoides pteronyssinus genome and transcriptome reveals a wide range of novel allergens.</title>
        <authorList>
            <person name="Liu X.Y."/>
            <person name="Yang K.Y."/>
            <person name="Wang M.Q."/>
            <person name="Kwok J.S."/>
            <person name="Zeng X."/>
            <person name="Yang Z."/>
            <person name="Xiao X.J."/>
            <person name="Lau C.P."/>
            <person name="Li Y."/>
            <person name="Huang Z.M."/>
            <person name="Ba J.G."/>
            <person name="Yim A.K."/>
            <person name="Ouyang C.Y."/>
            <person name="Ngai S.M."/>
            <person name="Chan T.F."/>
            <person name="Leung E.L."/>
            <person name="Liu L."/>
            <person name="Liu Z.G."/>
            <person name="Tsui S.K."/>
        </authorList>
    </citation>
    <scope>NUCLEOTIDE SEQUENCE [LARGE SCALE GENOMIC DNA]</scope>
    <source>
        <strain evidence="4">Derp</strain>
    </source>
</reference>
<reference evidence="4 5" key="2">
    <citation type="journal article" date="2022" name="Mol. Biol. Evol.">
        <title>Comparative Genomics Reveals Insights into the Divergent Evolution of Astigmatic Mites and Household Pest Adaptations.</title>
        <authorList>
            <person name="Xiong Q."/>
            <person name="Wan A.T."/>
            <person name="Liu X."/>
            <person name="Fung C.S."/>
            <person name="Xiao X."/>
            <person name="Malainual N."/>
            <person name="Hou J."/>
            <person name="Wang L."/>
            <person name="Wang M."/>
            <person name="Yang K.Y."/>
            <person name="Cui Y."/>
            <person name="Leung E.L."/>
            <person name="Nong W."/>
            <person name="Shin S.K."/>
            <person name="Au S.W."/>
            <person name="Jeong K.Y."/>
            <person name="Chew F.T."/>
            <person name="Hui J.H."/>
            <person name="Leung T.F."/>
            <person name="Tungtrongchitr A."/>
            <person name="Zhong N."/>
            <person name="Liu Z."/>
            <person name="Tsui S.K."/>
        </authorList>
    </citation>
    <scope>NUCLEOTIDE SEQUENCE [LARGE SCALE GENOMIC DNA]</scope>
    <source>
        <strain evidence="4">Derp</strain>
    </source>
</reference>
<keyword evidence="3" id="KW-0732">Signal</keyword>
<keyword evidence="2" id="KW-0812">Transmembrane</keyword>
<accession>A0ABQ8JAY6</accession>
<sequence length="485" mass="56209">MFLNGSNLFIMAMMLAININIVLANDDDNICKSMRNNIGAFNIFNVGLTKTKIILVTRDFYVFEMNRTAFNSNKKKLYFTDLPIPISKKYPNLWHNTSFQEMKNQIIDIRIFTGDDGEWLCFIPLTDYGIGYNLATTETTILTWFVKTNVANERSLGTDEVYYNYVFRYQNVTNQSRGLQLNKDVISDGRVEFAKKVNLIYDWSSLCLNLNNEIYFGTYWCENKSVDWNITGGFTIDNYFYLLGKDFVYSFEKGAFLDRKKSFKFEKQEYRSFIYCKGDIVSKSYSKIIWIILLLILLLLIILCILLFVKIRRRRYIRKSQPPSKKVEEKLQPIKTMNEKNQMKETSQKIALIQKIDEKSQKIQLIQKIDEKSKKINEKSKKISLNQKTNETSQKDLGKQSKTTIGSLRKDKSKLFSEIPPSIISKLSRSDYAGGSSTVSESINPRSNIQKLSTIEPSAISCPSVFPSTAAESNRNFRTIFLFED</sequence>
<keyword evidence="2" id="KW-1133">Transmembrane helix</keyword>
<dbReference type="Proteomes" id="UP000887458">
    <property type="component" value="Unassembled WGS sequence"/>
</dbReference>
<gene>
    <name evidence="4" type="ORF">DERP_001598</name>
</gene>
<feature type="chain" id="PRO_5046932049" evidence="3">
    <location>
        <begin position="25"/>
        <end position="485"/>
    </location>
</feature>
<name>A0ABQ8JAY6_DERPT</name>
<comment type="caution">
    <text evidence="4">The sequence shown here is derived from an EMBL/GenBank/DDBJ whole genome shotgun (WGS) entry which is preliminary data.</text>
</comment>
<dbReference type="EMBL" id="NJHN03000054">
    <property type="protein sequence ID" value="KAH9419767.1"/>
    <property type="molecule type" value="Genomic_DNA"/>
</dbReference>
<evidence type="ECO:0000256" key="3">
    <source>
        <dbReference type="SAM" id="SignalP"/>
    </source>
</evidence>
<proteinExistence type="predicted"/>
<evidence type="ECO:0000256" key="2">
    <source>
        <dbReference type="SAM" id="Phobius"/>
    </source>
</evidence>
<feature type="signal peptide" evidence="3">
    <location>
        <begin position="1"/>
        <end position="24"/>
    </location>
</feature>